<proteinExistence type="predicted"/>
<name>A0AA46WD30_CAPOC</name>
<dbReference type="EMBL" id="CP110230">
    <property type="protein sequence ID" value="UZD41899.1"/>
    <property type="molecule type" value="Genomic_DNA"/>
</dbReference>
<evidence type="ECO:0000256" key="1">
    <source>
        <dbReference type="SAM" id="Phobius"/>
    </source>
</evidence>
<keyword evidence="1" id="KW-1133">Transmembrane helix</keyword>
<dbReference type="Proteomes" id="UP001163262">
    <property type="component" value="Chromosome"/>
</dbReference>
<protein>
    <submittedName>
        <fullName evidence="2">Uncharacterized protein</fullName>
    </submittedName>
</protein>
<dbReference type="RefSeq" id="WP_264860937.1">
    <property type="nucleotide sequence ID" value="NZ_CP110230.1"/>
</dbReference>
<accession>A0AA46WD30</accession>
<keyword evidence="1" id="KW-0812">Transmembrane</keyword>
<sequence length="236" mass="28519">MKKRIITYSSIILIIAFFIVKYIEFLDVQFNVIYIENSLLYKNYNDLYASQGGNPSYETFLKVMQKKDNRIYHLLKEGKLRLQKDDKENVTFIWFRTNEGETVRNSDLTFFKYLFLKKNIFINFNFKEYFDYKENIIYKLNGNSFIATDLLNTNKIQLQYANKINCKPCKIFVEDYFTQHTYLLIQANNIKFINSTFSNYSKDIIYQTFKDMYKNNKDTFLINLCYYNIEDLECLD</sequence>
<evidence type="ECO:0000313" key="2">
    <source>
        <dbReference type="EMBL" id="UZD41899.1"/>
    </source>
</evidence>
<gene>
    <name evidence="2" type="ORF">OL231_04965</name>
</gene>
<keyword evidence="1" id="KW-0472">Membrane</keyword>
<organism evidence="2 3">
    <name type="scientific">Capnocytophaga ochracea</name>
    <dbReference type="NCBI Taxonomy" id="1018"/>
    <lineage>
        <taxon>Bacteria</taxon>
        <taxon>Pseudomonadati</taxon>
        <taxon>Bacteroidota</taxon>
        <taxon>Flavobacteriia</taxon>
        <taxon>Flavobacteriales</taxon>
        <taxon>Flavobacteriaceae</taxon>
        <taxon>Capnocytophaga</taxon>
    </lineage>
</organism>
<feature type="transmembrane region" description="Helical" evidence="1">
    <location>
        <begin position="5"/>
        <end position="23"/>
    </location>
</feature>
<evidence type="ECO:0000313" key="3">
    <source>
        <dbReference type="Proteomes" id="UP001163262"/>
    </source>
</evidence>
<reference evidence="2" key="1">
    <citation type="submission" date="2022-10" db="EMBL/GenBank/DDBJ databases">
        <title>Complete genome sequence of Capnocytophaga ochracea KCOM 2812 isolated from actinomycosis lesion.</title>
        <authorList>
            <person name="Kook J.-K."/>
            <person name="Park S.-N."/>
            <person name="Lim Y.K."/>
        </authorList>
    </citation>
    <scope>NUCLEOTIDE SEQUENCE</scope>
    <source>
        <strain evidence="2">KCOM 28121</strain>
    </source>
</reference>
<dbReference type="AlphaFoldDB" id="A0AA46WD30"/>